<feature type="domain" description="Doubled CXXCH motif" evidence="3">
    <location>
        <begin position="234"/>
        <end position="265"/>
    </location>
</feature>
<evidence type="ECO:0000256" key="2">
    <source>
        <dbReference type="SAM" id="SignalP"/>
    </source>
</evidence>
<feature type="chain" id="PRO_5036986016" evidence="2">
    <location>
        <begin position="24"/>
        <end position="278"/>
    </location>
</feature>
<dbReference type="PANTHER" id="PTHR35038:SF8">
    <property type="entry name" value="C-TYPE POLYHEME CYTOCHROME OMCC"/>
    <property type="match status" value="1"/>
</dbReference>
<dbReference type="InterPro" id="IPR036280">
    <property type="entry name" value="Multihaem_cyt_sf"/>
</dbReference>
<dbReference type="InterPro" id="IPR051829">
    <property type="entry name" value="Multiheme_Cytochr_ET"/>
</dbReference>
<dbReference type="PANTHER" id="PTHR35038">
    <property type="entry name" value="DISSIMILATORY SULFITE REDUCTASE SIRA"/>
    <property type="match status" value="1"/>
</dbReference>
<dbReference type="Proteomes" id="UP000739538">
    <property type="component" value="Unassembled WGS sequence"/>
</dbReference>
<dbReference type="Gene3D" id="1.10.1130.10">
    <property type="entry name" value="Flavocytochrome C3, Chain A"/>
    <property type="match status" value="1"/>
</dbReference>
<name>A0A956SGP7_UNCEI</name>
<dbReference type="EMBL" id="JAGQHS010000110">
    <property type="protein sequence ID" value="MCA9757643.1"/>
    <property type="molecule type" value="Genomic_DNA"/>
</dbReference>
<sequence>MSNTRQLCIVTLGLLVTSVVSTASGAPDEAQDYHPHAQASCSTCHGRRASSSAEEGAAQAAAEMDVCATCHDQHSPVETSLGAWGPDGWPATEQPADDHGSSCTRCHSFHDPTAITFGDRRIEIADAKVGTHCQSCHSHSDTRTLARLTEGHVAAAALYHWLGPELGDYTLSDACLICHDRNHTLPTNLPVFLPVTPRFETHASHPYGIRMDSGGDFFRPVIDSRIPLFDDKIECLTCHDLSAETEDLVIRFETKYEMCRGCHTQGLPQGQFQELVEN</sequence>
<evidence type="ECO:0000259" key="3">
    <source>
        <dbReference type="Pfam" id="PF09699"/>
    </source>
</evidence>
<dbReference type="Pfam" id="PF09699">
    <property type="entry name" value="Paired_CXXCH_1"/>
    <property type="match status" value="1"/>
</dbReference>
<keyword evidence="1 2" id="KW-0732">Signal</keyword>
<proteinExistence type="predicted"/>
<evidence type="ECO:0000313" key="4">
    <source>
        <dbReference type="EMBL" id="MCA9757643.1"/>
    </source>
</evidence>
<feature type="signal peptide" evidence="2">
    <location>
        <begin position="1"/>
        <end position="23"/>
    </location>
</feature>
<dbReference type="SUPFAM" id="SSF48695">
    <property type="entry name" value="Multiheme cytochromes"/>
    <property type="match status" value="1"/>
</dbReference>
<organism evidence="4 5">
    <name type="scientific">Eiseniibacteriota bacterium</name>
    <dbReference type="NCBI Taxonomy" id="2212470"/>
    <lineage>
        <taxon>Bacteria</taxon>
        <taxon>Candidatus Eiseniibacteriota</taxon>
    </lineage>
</organism>
<accession>A0A956SGP7</accession>
<evidence type="ECO:0000313" key="5">
    <source>
        <dbReference type="Proteomes" id="UP000739538"/>
    </source>
</evidence>
<gene>
    <name evidence="4" type="ORF">KDA27_17700</name>
</gene>
<comment type="caution">
    <text evidence="4">The sequence shown here is derived from an EMBL/GenBank/DDBJ whole genome shotgun (WGS) entry which is preliminary data.</text>
</comment>
<dbReference type="GO" id="GO:0016491">
    <property type="term" value="F:oxidoreductase activity"/>
    <property type="evidence" value="ECO:0007669"/>
    <property type="project" value="TreeGrafter"/>
</dbReference>
<dbReference type="InterPro" id="IPR010177">
    <property type="entry name" value="Paired_CXXCH_1"/>
</dbReference>
<evidence type="ECO:0000256" key="1">
    <source>
        <dbReference type="ARBA" id="ARBA00022729"/>
    </source>
</evidence>
<reference evidence="4" key="2">
    <citation type="journal article" date="2021" name="Microbiome">
        <title>Successional dynamics and alternative stable states in a saline activated sludge microbial community over 9 years.</title>
        <authorList>
            <person name="Wang Y."/>
            <person name="Ye J."/>
            <person name="Ju F."/>
            <person name="Liu L."/>
            <person name="Boyd J.A."/>
            <person name="Deng Y."/>
            <person name="Parks D.H."/>
            <person name="Jiang X."/>
            <person name="Yin X."/>
            <person name="Woodcroft B.J."/>
            <person name="Tyson G.W."/>
            <person name="Hugenholtz P."/>
            <person name="Polz M.F."/>
            <person name="Zhang T."/>
        </authorList>
    </citation>
    <scope>NUCLEOTIDE SEQUENCE</scope>
    <source>
        <strain evidence="4">HKST-UBA02</strain>
    </source>
</reference>
<reference evidence="4" key="1">
    <citation type="submission" date="2020-04" db="EMBL/GenBank/DDBJ databases">
        <authorList>
            <person name="Zhang T."/>
        </authorList>
    </citation>
    <scope>NUCLEOTIDE SEQUENCE</scope>
    <source>
        <strain evidence="4">HKST-UBA02</strain>
    </source>
</reference>
<dbReference type="AlphaFoldDB" id="A0A956SGP7"/>
<protein>
    <submittedName>
        <fullName evidence="4">Cytochrome c3 family protein</fullName>
    </submittedName>
</protein>